<evidence type="ECO:0000313" key="6">
    <source>
        <dbReference type="Proteomes" id="UP001142055"/>
    </source>
</evidence>
<dbReference type="SUPFAM" id="SSF50978">
    <property type="entry name" value="WD40 repeat-like"/>
    <property type="match status" value="1"/>
</dbReference>
<feature type="repeat" description="WD" evidence="3">
    <location>
        <begin position="673"/>
        <end position="714"/>
    </location>
</feature>
<keyword evidence="2" id="KW-0677">Repeat</keyword>
<dbReference type="Pfam" id="PF00400">
    <property type="entry name" value="WD40"/>
    <property type="match status" value="3"/>
</dbReference>
<feature type="region of interest" description="Disordered" evidence="4">
    <location>
        <begin position="347"/>
        <end position="390"/>
    </location>
</feature>
<proteinExistence type="predicted"/>
<keyword evidence="1 3" id="KW-0853">WD repeat</keyword>
<evidence type="ECO:0000256" key="1">
    <source>
        <dbReference type="ARBA" id="ARBA00022574"/>
    </source>
</evidence>
<dbReference type="InterPro" id="IPR045151">
    <property type="entry name" value="DCAF8"/>
</dbReference>
<sequence>MDRRNFFYKVLYERNTLGSQPISIYNSAKNNLYLLQRMSLIKGLNVHSGCVNTICWNSTGQYLLSGSDDLHLCITDAFTHEIKARIRTGHVTNIFSAKYLPNTSDSQIVSCSGDGIIIYSDLNNPETSIKNIFDCQDESVYDIATVPNDSHSFLTCSHNRTVRWYDLRVKSSCMKMPSYSRFARRFTKKCEDDVLIRCESPVTAIAVNTLMPWQLAIGCSDSIIRIYDRRMLSTKTLGGNSSDQNTSVLAKFTYNGMKSTNRITSLAYSRNCNQILASYSNDHLYLFDINDVRNTIRNAHESDIISEKSDIQQPCSFKRFRLRGDWSDTGPNALPTGELRVFSGSSLLSRNPVSTPSSWTSSEESSNTSGSSTSTVASNNTANTERSNVHDLRIRHLNTILSLILRNGQRESSESLHSENNNVSSDDNTAILPEPLSGPSSSNSRSNYDSAANDPRMPPSTSSNSSSTSSNRSFTRPRQDRRTVNESATNNAASNIYHSQINPDFFIHIFGDDDDYRPSSPATPRYMDEDNEMNEVAAMEEEEDVDSDSVFNQNYSLNSNGNARFRSFSSSSNDSNRRVLRRTRSDRYSFRQRRLLQDSKPYSQSEMDENDNDKEKRLKTYRIRNFKTFVGHRNSRTVIKEATFWGDDYIVSGSDCGHIFFWSIKDCELAMILQGDHHVVNCLQPHPTDPILASSGIDYDIKIWSPKSEECLFDAVKAKKIIDRNKQMLEDSRDTVTVPARFVLSLFSTLRNRQQSTQNRDQGSGNNSRDDSWLNNDANMDDEDEVEL</sequence>
<feature type="compositionally biased region" description="Polar residues" evidence="4">
    <location>
        <begin position="485"/>
        <end position="496"/>
    </location>
</feature>
<dbReference type="GO" id="GO:0005737">
    <property type="term" value="C:cytoplasm"/>
    <property type="evidence" value="ECO:0007669"/>
    <property type="project" value="TreeGrafter"/>
</dbReference>
<gene>
    <name evidence="5" type="ORF">RDWZM_005045</name>
</gene>
<dbReference type="SMART" id="SM00320">
    <property type="entry name" value="WD40"/>
    <property type="match status" value="7"/>
</dbReference>
<dbReference type="PANTHER" id="PTHR15574">
    <property type="entry name" value="WD REPEAT DOMAIN-CONTAINING FAMILY"/>
    <property type="match status" value="1"/>
</dbReference>
<evidence type="ECO:0000256" key="2">
    <source>
        <dbReference type="ARBA" id="ARBA00022737"/>
    </source>
</evidence>
<dbReference type="InterPro" id="IPR001680">
    <property type="entry name" value="WD40_rpt"/>
</dbReference>
<keyword evidence="6" id="KW-1185">Reference proteome</keyword>
<dbReference type="InterPro" id="IPR036322">
    <property type="entry name" value="WD40_repeat_dom_sf"/>
</dbReference>
<evidence type="ECO:0000256" key="3">
    <source>
        <dbReference type="PROSITE-ProRule" id="PRU00221"/>
    </source>
</evidence>
<dbReference type="AlphaFoldDB" id="A0A9Q0RKJ2"/>
<organism evidence="5 6">
    <name type="scientific">Blomia tropicalis</name>
    <name type="common">Mite</name>
    <dbReference type="NCBI Taxonomy" id="40697"/>
    <lineage>
        <taxon>Eukaryota</taxon>
        <taxon>Metazoa</taxon>
        <taxon>Ecdysozoa</taxon>
        <taxon>Arthropoda</taxon>
        <taxon>Chelicerata</taxon>
        <taxon>Arachnida</taxon>
        <taxon>Acari</taxon>
        <taxon>Acariformes</taxon>
        <taxon>Sarcoptiformes</taxon>
        <taxon>Astigmata</taxon>
        <taxon>Glycyphagoidea</taxon>
        <taxon>Echimyopodidae</taxon>
        <taxon>Blomia</taxon>
    </lineage>
</organism>
<dbReference type="EMBL" id="JAPWDV010000002">
    <property type="protein sequence ID" value="KAJ6219233.1"/>
    <property type="molecule type" value="Genomic_DNA"/>
</dbReference>
<evidence type="ECO:0008006" key="7">
    <source>
        <dbReference type="Google" id="ProtNLM"/>
    </source>
</evidence>
<dbReference type="PANTHER" id="PTHR15574:SF39">
    <property type="entry name" value="DDB1- AND CUL4-ASSOCIATED FACTOR 6"/>
    <property type="match status" value="1"/>
</dbReference>
<protein>
    <recommendedName>
        <fullName evidence="7">DDB1-and CUL4-associated factor 6</fullName>
    </recommendedName>
</protein>
<feature type="region of interest" description="Disordered" evidence="4">
    <location>
        <begin position="753"/>
        <end position="788"/>
    </location>
</feature>
<feature type="compositionally biased region" description="Acidic residues" evidence="4">
    <location>
        <begin position="779"/>
        <end position="788"/>
    </location>
</feature>
<dbReference type="OMA" id="FRVRYGN"/>
<evidence type="ECO:0000313" key="5">
    <source>
        <dbReference type="EMBL" id="KAJ6219233.1"/>
    </source>
</evidence>
<reference evidence="5" key="1">
    <citation type="submission" date="2022-12" db="EMBL/GenBank/DDBJ databases">
        <title>Genome assemblies of Blomia tropicalis.</title>
        <authorList>
            <person name="Cui Y."/>
        </authorList>
    </citation>
    <scope>NUCLEOTIDE SEQUENCE</scope>
    <source>
        <tissue evidence="5">Adult mites</tissue>
    </source>
</reference>
<feature type="compositionally biased region" description="Low complexity" evidence="4">
    <location>
        <begin position="351"/>
        <end position="384"/>
    </location>
</feature>
<feature type="compositionally biased region" description="Low complexity" evidence="4">
    <location>
        <begin position="562"/>
        <end position="574"/>
    </location>
</feature>
<feature type="region of interest" description="Disordered" evidence="4">
    <location>
        <begin position="412"/>
        <end position="496"/>
    </location>
</feature>
<feature type="compositionally biased region" description="Polar residues" evidence="4">
    <location>
        <begin position="753"/>
        <end position="778"/>
    </location>
</feature>
<dbReference type="GO" id="GO:0080008">
    <property type="term" value="C:Cul4-RING E3 ubiquitin ligase complex"/>
    <property type="evidence" value="ECO:0007669"/>
    <property type="project" value="TreeGrafter"/>
</dbReference>
<dbReference type="Gene3D" id="2.130.10.10">
    <property type="entry name" value="YVTN repeat-like/Quinoprotein amine dehydrogenase"/>
    <property type="match status" value="3"/>
</dbReference>
<feature type="region of interest" description="Disordered" evidence="4">
    <location>
        <begin position="562"/>
        <end position="583"/>
    </location>
</feature>
<dbReference type="PROSITE" id="PS50082">
    <property type="entry name" value="WD_REPEATS_2"/>
    <property type="match status" value="1"/>
</dbReference>
<dbReference type="InterPro" id="IPR015943">
    <property type="entry name" value="WD40/YVTN_repeat-like_dom_sf"/>
</dbReference>
<evidence type="ECO:0000256" key="4">
    <source>
        <dbReference type="SAM" id="MobiDB-lite"/>
    </source>
</evidence>
<accession>A0A9Q0RKJ2</accession>
<feature type="compositionally biased region" description="Low complexity" evidence="4">
    <location>
        <begin position="440"/>
        <end position="476"/>
    </location>
</feature>
<dbReference type="Proteomes" id="UP001142055">
    <property type="component" value="Chromosome 2"/>
</dbReference>
<dbReference type="GO" id="GO:0045944">
    <property type="term" value="P:positive regulation of transcription by RNA polymerase II"/>
    <property type="evidence" value="ECO:0007669"/>
    <property type="project" value="TreeGrafter"/>
</dbReference>
<comment type="caution">
    <text evidence="5">The sequence shown here is derived from an EMBL/GenBank/DDBJ whole genome shotgun (WGS) entry which is preliminary data.</text>
</comment>
<name>A0A9Q0RKJ2_BLOTA</name>